<keyword evidence="1" id="KW-0805">Transcription regulation</keyword>
<dbReference type="GO" id="GO:0003700">
    <property type="term" value="F:DNA-binding transcription factor activity"/>
    <property type="evidence" value="ECO:0007669"/>
    <property type="project" value="InterPro"/>
</dbReference>
<dbReference type="Pfam" id="PF07729">
    <property type="entry name" value="FCD"/>
    <property type="match status" value="1"/>
</dbReference>
<keyword evidence="6" id="KW-1185">Reference proteome</keyword>
<dbReference type="PANTHER" id="PTHR43537">
    <property type="entry name" value="TRANSCRIPTIONAL REGULATOR, GNTR FAMILY"/>
    <property type="match status" value="1"/>
</dbReference>
<evidence type="ECO:0000256" key="2">
    <source>
        <dbReference type="ARBA" id="ARBA00023125"/>
    </source>
</evidence>
<evidence type="ECO:0000256" key="3">
    <source>
        <dbReference type="ARBA" id="ARBA00023163"/>
    </source>
</evidence>
<accession>A0A934V3K3</accession>
<dbReference type="SUPFAM" id="SSF48008">
    <property type="entry name" value="GntR ligand-binding domain-like"/>
    <property type="match status" value="1"/>
</dbReference>
<dbReference type="InterPro" id="IPR000524">
    <property type="entry name" value="Tscrpt_reg_HTH_GntR"/>
</dbReference>
<dbReference type="InterPro" id="IPR011711">
    <property type="entry name" value="GntR_C"/>
</dbReference>
<proteinExistence type="predicted"/>
<dbReference type="Pfam" id="PF00392">
    <property type="entry name" value="GntR"/>
    <property type="match status" value="1"/>
</dbReference>
<keyword evidence="2" id="KW-0238">DNA-binding</keyword>
<dbReference type="GO" id="GO:0003677">
    <property type="term" value="F:DNA binding"/>
    <property type="evidence" value="ECO:0007669"/>
    <property type="project" value="UniProtKB-KW"/>
</dbReference>
<gene>
    <name evidence="5" type="ORF">JHE00_23810</name>
</gene>
<evidence type="ECO:0000259" key="4">
    <source>
        <dbReference type="PROSITE" id="PS50949"/>
    </source>
</evidence>
<dbReference type="RefSeq" id="WP_200321886.1">
    <property type="nucleotide sequence ID" value="NZ_JAENJH010000006.1"/>
</dbReference>
<dbReference type="SMART" id="SM00895">
    <property type="entry name" value="FCD"/>
    <property type="match status" value="1"/>
</dbReference>
<dbReference type="PANTHER" id="PTHR43537:SF45">
    <property type="entry name" value="GNTR FAMILY REGULATORY PROTEIN"/>
    <property type="match status" value="1"/>
</dbReference>
<dbReference type="InterPro" id="IPR036388">
    <property type="entry name" value="WH-like_DNA-bd_sf"/>
</dbReference>
<dbReference type="InterPro" id="IPR036390">
    <property type="entry name" value="WH_DNA-bd_sf"/>
</dbReference>
<evidence type="ECO:0000313" key="5">
    <source>
        <dbReference type="EMBL" id="MBK1787361.1"/>
    </source>
</evidence>
<comment type="caution">
    <text evidence="5">The sequence shown here is derived from an EMBL/GenBank/DDBJ whole genome shotgun (WGS) entry which is preliminary data.</text>
</comment>
<dbReference type="Proteomes" id="UP000635245">
    <property type="component" value="Unassembled WGS sequence"/>
</dbReference>
<dbReference type="Gene3D" id="1.20.120.530">
    <property type="entry name" value="GntR ligand-binding domain-like"/>
    <property type="match status" value="1"/>
</dbReference>
<dbReference type="EMBL" id="JAENJH010000006">
    <property type="protein sequence ID" value="MBK1787361.1"/>
    <property type="molecule type" value="Genomic_DNA"/>
</dbReference>
<dbReference type="PROSITE" id="PS50949">
    <property type="entry name" value="HTH_GNTR"/>
    <property type="match status" value="1"/>
</dbReference>
<dbReference type="Gene3D" id="1.10.10.10">
    <property type="entry name" value="Winged helix-like DNA-binding domain superfamily/Winged helix DNA-binding domain"/>
    <property type="match status" value="1"/>
</dbReference>
<dbReference type="InterPro" id="IPR008920">
    <property type="entry name" value="TF_FadR/GntR_C"/>
</dbReference>
<name>A0A934V3K3_9PSEU</name>
<protein>
    <submittedName>
        <fullName evidence="5">GntR family transcriptional regulator</fullName>
    </submittedName>
</protein>
<dbReference type="SUPFAM" id="SSF46785">
    <property type="entry name" value="Winged helix' DNA-binding domain"/>
    <property type="match status" value="1"/>
</dbReference>
<reference evidence="5" key="1">
    <citation type="submission" date="2020-12" db="EMBL/GenBank/DDBJ databases">
        <title>Prauserella sp. ASG 168, a novel actinomycete isolated from cave rock.</title>
        <authorList>
            <person name="Suriyachadkun C."/>
        </authorList>
    </citation>
    <scope>NUCLEOTIDE SEQUENCE</scope>
    <source>
        <strain evidence="5">ASG 168</strain>
    </source>
</reference>
<sequence length="223" mass="24430">MADAAAADKNPRKSANEVLEALRTKIVYGGLAPDTRINIDAIARELEVSATPVRDALQRLEPENLVVYAPGRGYATAPLLDMAGLRALYDFRLLVEPWAARTVAGDALSNPAPSLFVEVDRLAELASREPVATLELVRHDQRFHDLVVAATGNTFATDAYRHTNCHMHVYRLYGDRVSPNATLAEHREIADAMAAKDGARASEAMITHITNSFRRYVASTTPH</sequence>
<organism evidence="5 6">
    <name type="scientific">Prauserella cavernicola</name>
    <dbReference type="NCBI Taxonomy" id="2800127"/>
    <lineage>
        <taxon>Bacteria</taxon>
        <taxon>Bacillati</taxon>
        <taxon>Actinomycetota</taxon>
        <taxon>Actinomycetes</taxon>
        <taxon>Pseudonocardiales</taxon>
        <taxon>Pseudonocardiaceae</taxon>
        <taxon>Prauserella</taxon>
    </lineage>
</organism>
<feature type="domain" description="HTH gntR-type" evidence="4">
    <location>
        <begin position="12"/>
        <end position="79"/>
    </location>
</feature>
<evidence type="ECO:0000313" key="6">
    <source>
        <dbReference type="Proteomes" id="UP000635245"/>
    </source>
</evidence>
<dbReference type="SMART" id="SM00345">
    <property type="entry name" value="HTH_GNTR"/>
    <property type="match status" value="1"/>
</dbReference>
<evidence type="ECO:0000256" key="1">
    <source>
        <dbReference type="ARBA" id="ARBA00023015"/>
    </source>
</evidence>
<keyword evidence="3" id="KW-0804">Transcription</keyword>
<dbReference type="AlphaFoldDB" id="A0A934V3K3"/>